<organism evidence="3 4">
    <name type="scientific">Herbaspirillum rubrisubalbicans Os34</name>
    <dbReference type="NCBI Taxonomy" id="1235827"/>
    <lineage>
        <taxon>Bacteria</taxon>
        <taxon>Pseudomonadati</taxon>
        <taxon>Pseudomonadota</taxon>
        <taxon>Betaproteobacteria</taxon>
        <taxon>Burkholderiales</taxon>
        <taxon>Oxalobacteraceae</taxon>
        <taxon>Herbaspirillum</taxon>
    </lineage>
</organism>
<evidence type="ECO:0000313" key="3">
    <source>
        <dbReference type="EMBL" id="QJP99588.1"/>
    </source>
</evidence>
<protein>
    <submittedName>
        <fullName evidence="3">Sensor protein</fullName>
    </submittedName>
</protein>
<gene>
    <name evidence="3" type="ORF">C798_04910</name>
</gene>
<proteinExistence type="predicted"/>
<dbReference type="Pfam" id="PF04773">
    <property type="entry name" value="FecR"/>
    <property type="match status" value="1"/>
</dbReference>
<dbReference type="Proteomes" id="UP000501648">
    <property type="component" value="Chromosome"/>
</dbReference>
<dbReference type="PANTHER" id="PTHR30273:SF2">
    <property type="entry name" value="PROTEIN FECR"/>
    <property type="match status" value="1"/>
</dbReference>
<dbReference type="PANTHER" id="PTHR30273">
    <property type="entry name" value="PERIPLASMIC SIGNAL SENSOR AND SIGMA FACTOR ACTIVATOR FECR-RELATED"/>
    <property type="match status" value="1"/>
</dbReference>
<dbReference type="AlphaFoldDB" id="A0A6M3ZLY0"/>
<feature type="domain" description="FecR protein" evidence="2">
    <location>
        <begin position="125"/>
        <end position="216"/>
    </location>
</feature>
<feature type="transmembrane region" description="Helical" evidence="1">
    <location>
        <begin position="96"/>
        <end position="117"/>
    </location>
</feature>
<dbReference type="PIRSF" id="PIRSF018266">
    <property type="entry name" value="FecR"/>
    <property type="match status" value="1"/>
</dbReference>
<dbReference type="RefSeq" id="WP_017451222.1">
    <property type="nucleotide sequence ID" value="NZ_CP008956.1"/>
</dbReference>
<evidence type="ECO:0000313" key="4">
    <source>
        <dbReference type="Proteomes" id="UP000501648"/>
    </source>
</evidence>
<dbReference type="EMBL" id="CP008956">
    <property type="protein sequence ID" value="QJP99588.1"/>
    <property type="molecule type" value="Genomic_DNA"/>
</dbReference>
<accession>A0A6M3ZLY0</accession>
<evidence type="ECO:0000256" key="1">
    <source>
        <dbReference type="SAM" id="Phobius"/>
    </source>
</evidence>
<dbReference type="InterPro" id="IPR012373">
    <property type="entry name" value="Ferrdict_sens_TM"/>
</dbReference>
<dbReference type="InterPro" id="IPR006860">
    <property type="entry name" value="FecR"/>
</dbReference>
<dbReference type="GO" id="GO:0016989">
    <property type="term" value="F:sigma factor antagonist activity"/>
    <property type="evidence" value="ECO:0007669"/>
    <property type="project" value="TreeGrafter"/>
</dbReference>
<keyword evidence="1" id="KW-0472">Membrane</keyword>
<name>A0A6M3ZLY0_9BURK</name>
<dbReference type="Gene3D" id="2.60.120.1440">
    <property type="match status" value="1"/>
</dbReference>
<keyword evidence="1" id="KW-1133">Transmembrane helix</keyword>
<sequence>MTEKACAPSEEITIEAAQWIVRLSAGNAAQQRQAAEEFARWKSESRQHAQAAHELHGVLEQVNSLLDTSNGDPAPLCAGLKTAMTQPRLPDRMRRAVAALVLICGIGLPLWLTYQAYPADYLLADMRTATGAWAAQTLVDGSRITLGTRSAVNFRFDARHRTVELVKGEILVEVAHDRARPFLIQTADGSIEALGTRFLVRRDDSGTVVSMLESKVSIHAAGQQAQTPVIVAAGQRIRLHGDTVGAPEPIDAAALERAWRNHRLVGRQRPLTELLDELNRYRPGRILYDQAQLKGLEMTVVLPLDDTQRALQLLVDCVPGLRVRQFTPYLTYIDLLPTP</sequence>
<evidence type="ECO:0000259" key="2">
    <source>
        <dbReference type="Pfam" id="PF04773"/>
    </source>
</evidence>
<keyword evidence="1" id="KW-0812">Transmembrane</keyword>
<reference evidence="3 4" key="1">
    <citation type="journal article" date="2012" name="J. Bacteriol.">
        <title>Genome sequence of the pathogenic Herbaspirillum seropedicae strain Os34, isolated from rice roots.</title>
        <authorList>
            <person name="Ye W."/>
            <person name="Ye S."/>
            <person name="Liu J."/>
            <person name="Chang S."/>
            <person name="Chen M."/>
            <person name="Zhu B."/>
            <person name="Guo L."/>
            <person name="An Q."/>
        </authorList>
    </citation>
    <scope>NUCLEOTIDE SEQUENCE [LARGE SCALE GENOMIC DNA]</scope>
    <source>
        <strain evidence="3 4">Os34</strain>
    </source>
</reference>